<protein>
    <submittedName>
        <fullName evidence="11">Post-GPI attachment to proteins factor 2</fullName>
    </submittedName>
</protein>
<dbReference type="GO" id="GO:0005789">
    <property type="term" value="C:endoplasmic reticulum membrane"/>
    <property type="evidence" value="ECO:0007669"/>
    <property type="project" value="TreeGrafter"/>
</dbReference>
<comment type="similarity">
    <text evidence="2">Belongs to the PGAP2 family.</text>
</comment>
<dbReference type="PANTHER" id="PTHR12892">
    <property type="entry name" value="FGF RECEPTOR ACTIVATING PROTEIN 1"/>
    <property type="match status" value="1"/>
</dbReference>
<evidence type="ECO:0000256" key="6">
    <source>
        <dbReference type="ARBA" id="ARBA00023034"/>
    </source>
</evidence>
<evidence type="ECO:0000256" key="1">
    <source>
        <dbReference type="ARBA" id="ARBA00004653"/>
    </source>
</evidence>
<keyword evidence="6" id="KW-0333">Golgi apparatus</keyword>
<dbReference type="InterPro" id="IPR039545">
    <property type="entry name" value="PGAP2"/>
</dbReference>
<feature type="transmembrane region" description="Helical" evidence="8">
    <location>
        <begin position="250"/>
        <end position="268"/>
    </location>
</feature>
<feature type="domain" description="CWH43-like N-terminal" evidence="9">
    <location>
        <begin position="49"/>
        <end position="116"/>
    </location>
</feature>
<dbReference type="WBParaSite" id="ALUE_0002140501-mRNA-1">
    <property type="protein sequence ID" value="ALUE_0002140501-mRNA-1"/>
    <property type="gene ID" value="ALUE_0002140501"/>
</dbReference>
<name>A0A0M3IRM7_ASCLU</name>
<evidence type="ECO:0000313" key="10">
    <source>
        <dbReference type="Proteomes" id="UP000036681"/>
    </source>
</evidence>
<keyword evidence="5 8" id="KW-1133">Transmembrane helix</keyword>
<evidence type="ECO:0000256" key="3">
    <source>
        <dbReference type="ARBA" id="ARBA00022502"/>
    </source>
</evidence>
<feature type="transmembrane region" description="Helical" evidence="8">
    <location>
        <begin position="49"/>
        <end position="70"/>
    </location>
</feature>
<feature type="domain" description="CWH43-like N-terminal" evidence="9">
    <location>
        <begin position="117"/>
        <end position="303"/>
    </location>
</feature>
<comment type="subcellular location">
    <subcellularLocation>
        <location evidence="1">Golgi apparatus membrane</location>
        <topology evidence="1">Multi-pass membrane protein</topology>
    </subcellularLocation>
</comment>
<evidence type="ECO:0000259" key="9">
    <source>
        <dbReference type="Pfam" id="PF10277"/>
    </source>
</evidence>
<evidence type="ECO:0000256" key="7">
    <source>
        <dbReference type="ARBA" id="ARBA00023136"/>
    </source>
</evidence>
<organism evidence="10 11">
    <name type="scientific">Ascaris lumbricoides</name>
    <name type="common">Giant roundworm</name>
    <dbReference type="NCBI Taxonomy" id="6252"/>
    <lineage>
        <taxon>Eukaryota</taxon>
        <taxon>Metazoa</taxon>
        <taxon>Ecdysozoa</taxon>
        <taxon>Nematoda</taxon>
        <taxon>Chromadorea</taxon>
        <taxon>Rhabditida</taxon>
        <taxon>Spirurina</taxon>
        <taxon>Ascaridomorpha</taxon>
        <taxon>Ascaridoidea</taxon>
        <taxon>Ascarididae</taxon>
        <taxon>Ascaris</taxon>
    </lineage>
</organism>
<feature type="transmembrane region" description="Helical" evidence="8">
    <location>
        <begin position="205"/>
        <end position="229"/>
    </location>
</feature>
<dbReference type="GO" id="GO:0000139">
    <property type="term" value="C:Golgi membrane"/>
    <property type="evidence" value="ECO:0007669"/>
    <property type="project" value="UniProtKB-SubCell"/>
</dbReference>
<feature type="transmembrane region" description="Helical" evidence="8">
    <location>
        <begin position="274"/>
        <end position="294"/>
    </location>
</feature>
<dbReference type="AlphaFoldDB" id="A0A0M3IRM7"/>
<keyword evidence="10" id="KW-1185">Reference proteome</keyword>
<dbReference type="Pfam" id="PF10277">
    <property type="entry name" value="Frag1"/>
    <property type="match status" value="2"/>
</dbReference>
<keyword evidence="4 8" id="KW-0812">Transmembrane</keyword>
<accession>A0A0M3IRM7</accession>
<keyword evidence="7 8" id="KW-0472">Membrane</keyword>
<evidence type="ECO:0000256" key="8">
    <source>
        <dbReference type="SAM" id="Phobius"/>
    </source>
</evidence>
<proteinExistence type="inferred from homology"/>
<evidence type="ECO:0000313" key="11">
    <source>
        <dbReference type="WBParaSite" id="ALUE_0002140501-mRNA-1"/>
    </source>
</evidence>
<dbReference type="PANTHER" id="PTHR12892:SF11">
    <property type="entry name" value="POST-GPI ATTACHMENT TO PROTEINS FACTOR 2"/>
    <property type="match status" value="1"/>
</dbReference>
<dbReference type="InterPro" id="IPR019402">
    <property type="entry name" value="CWH43_N"/>
</dbReference>
<sequence length="310" mass="35991">LTVPFCKDHFFQYHDRWASFGVIPLFIGLDNDRYIYYNGVGRVRLPVRWLTDLCCSLPLIALFICILLALETDFERATRTHCGVPNILPSISVAIGDFQWGRIVWKSAIFAHLPPRTHCGVPNILPSISVAIGDFQWGRIVWKSAIFAHLPPRIIVAFAYSQIFRVPFERFAWRMLRHLTCVTYLTELFSLGLLSAVTSNHNHPLHVFAFTTFQVSALVHMMLHLWMYSGSGIAVASKMCRKSYRYKRRFLRLSILLLFSCSFAYYRHNSRCEAYVYSLFALCEYLLVAMNVFFHGTFKYDFAECNVYLF</sequence>
<evidence type="ECO:0000256" key="2">
    <source>
        <dbReference type="ARBA" id="ARBA00007414"/>
    </source>
</evidence>
<reference evidence="11" key="1">
    <citation type="submission" date="2017-02" db="UniProtKB">
        <authorList>
            <consortium name="WormBaseParasite"/>
        </authorList>
    </citation>
    <scope>IDENTIFICATION</scope>
</reference>
<evidence type="ECO:0000256" key="4">
    <source>
        <dbReference type="ARBA" id="ARBA00022692"/>
    </source>
</evidence>
<keyword evidence="3" id="KW-0337">GPI-anchor biosynthesis</keyword>
<dbReference type="Proteomes" id="UP000036681">
    <property type="component" value="Unplaced"/>
</dbReference>
<evidence type="ECO:0000256" key="5">
    <source>
        <dbReference type="ARBA" id="ARBA00022989"/>
    </source>
</evidence>
<feature type="transmembrane region" description="Helical" evidence="8">
    <location>
        <begin position="179"/>
        <end position="199"/>
    </location>
</feature>
<dbReference type="GO" id="GO:0006506">
    <property type="term" value="P:GPI anchor biosynthetic process"/>
    <property type="evidence" value="ECO:0007669"/>
    <property type="project" value="UniProtKB-KW"/>
</dbReference>